<dbReference type="Proteomes" id="UP000247417">
    <property type="component" value="Unassembled WGS sequence"/>
</dbReference>
<gene>
    <name evidence="2" type="ORF">CFR80_14300</name>
</gene>
<sequence>MSETFAVSGEYNLKSDAPEVLERITRGFREAIDTGERLLGVLDRLEGGVNLSRLIRQLKEVGGINLSGLTSTVREAGLSFDTITTSAREASEAIRQVKEASNGMRGFSIPTPVPSGTPIPGGSPVPPSPNGPPVPPAPGGQQVPGRPPLTMGHVAHNAMTIGFDIDMYGEAAKSALRPSLDLAQTRQRLIASSAGNVADADAAIRQAQDLQRTIPGTNVMDNIDVYSILLRQTQNAEQARALVPTFLPTGVAAEAFHPESGNYAHQLESLVQLAEFRGALLKTDPKTGEEHVDLAGAQNLGRILLASEASSLGDIDFRKVLQFTRSAGVAGANISAEDYPYVSPIIQGMGAARAGTGLQGMEQQFSAGRMSQAGANMLIEMGLIKGGGDAKHNPNLMDRGMGVYQMKPSALEEGQFEQIAFHPREFVSRTLLPMVDRQLAKDYGTKFTNANSEERRVYETNEMAVLASRIPGGTFMAEVVRTLLLSARDAQATNRLANTDLTGIMKEAPSVQINSFTGSLKNLTATLGSAPFKDGLAALGLLTSTLNFASKEAQRHPNVAQPLSTAATDLTFAAAASALLKWTGRTLLKYAPEGAGAVAGRAAQGVGSRFMPVALGIGAWDLLSPMVDKMQAHLEQNNETLRRLDAWLGAHSGGMFGTNTPIQITMDGKKVGEAVMPHIDAANEKNQRQEFRSTGTAPDPRKDVQVSGRAIGR</sequence>
<evidence type="ECO:0000256" key="1">
    <source>
        <dbReference type="SAM" id="MobiDB-lite"/>
    </source>
</evidence>
<feature type="region of interest" description="Disordered" evidence="1">
    <location>
        <begin position="104"/>
        <end position="152"/>
    </location>
</feature>
<feature type="compositionally biased region" description="Pro residues" evidence="1">
    <location>
        <begin position="111"/>
        <end position="138"/>
    </location>
</feature>
<evidence type="ECO:0000313" key="2">
    <source>
        <dbReference type="EMBL" id="PYD80050.1"/>
    </source>
</evidence>
<accession>A0A318QNQ2</accession>
<evidence type="ECO:0000313" key="3">
    <source>
        <dbReference type="Proteomes" id="UP000247417"/>
    </source>
</evidence>
<feature type="region of interest" description="Disordered" evidence="1">
    <location>
        <begin position="681"/>
        <end position="713"/>
    </location>
</feature>
<comment type="caution">
    <text evidence="2">The sequence shown here is derived from an EMBL/GenBank/DDBJ whole genome shotgun (WGS) entry which is preliminary data.</text>
</comment>
<feature type="compositionally biased region" description="Basic and acidic residues" evidence="1">
    <location>
        <begin position="681"/>
        <end position="691"/>
    </location>
</feature>
<name>A0A318QNQ2_9PROT</name>
<proteinExistence type="predicted"/>
<dbReference type="AlphaFoldDB" id="A0A318QNQ2"/>
<dbReference type="OrthoDB" id="7257268at2"/>
<organism evidence="2 3">
    <name type="scientific">Komagataeibacter oboediens</name>
    <dbReference type="NCBI Taxonomy" id="65958"/>
    <lineage>
        <taxon>Bacteria</taxon>
        <taxon>Pseudomonadati</taxon>
        <taxon>Pseudomonadota</taxon>
        <taxon>Alphaproteobacteria</taxon>
        <taxon>Acetobacterales</taxon>
        <taxon>Acetobacteraceae</taxon>
        <taxon>Komagataeibacter</taxon>
    </lineage>
</organism>
<reference evidence="2 3" key="1">
    <citation type="submission" date="2017-07" db="EMBL/GenBank/DDBJ databases">
        <title>A draft genome sequence of Komagataeibacter oboediens LMG 18849.</title>
        <authorList>
            <person name="Skraban J."/>
            <person name="Cleenwerck I."/>
            <person name="Vandamme P."/>
            <person name="Trcek J."/>
        </authorList>
    </citation>
    <scope>NUCLEOTIDE SEQUENCE [LARGE SCALE GENOMIC DNA]</scope>
    <source>
        <strain evidence="2 3">LMG 18849</strain>
    </source>
</reference>
<dbReference type="RefSeq" id="WP_110507572.1">
    <property type="nucleotide sequence ID" value="NZ_NKTX01000059.1"/>
</dbReference>
<dbReference type="EMBL" id="NKTX01000059">
    <property type="protein sequence ID" value="PYD80050.1"/>
    <property type="molecule type" value="Genomic_DNA"/>
</dbReference>
<protein>
    <submittedName>
        <fullName evidence="2">Uncharacterized protein</fullName>
    </submittedName>
</protein>